<sequence>MCLLPSFIRSRRNRRCKGGNHDDSSNEKGESQTKLVKNRDFYQLGPTPKLNEKIKNLWKTTIDLETEKEKDDNGKVVSDDETSMTTEENGASNPKDDTKKSQSSATPATPDTQIYLTRNMWHLFLYQALSYPRLSLREGFNSKTDPKRNLRLVFTTTTSDGKKVENKNVSWPEKSYLRWCESIGRYDGYEDTVTPWARSNIKSLGVHATPSTFKTVVDVYQHAIDIYDERKDKQVAASKEAEYNELYDKWKKECERLVTLGKENTKPEELKEYYLLRERLDRESTIDTLIKLRDDNACLFNLDPTWEPQKLGGYLYRYAQFPHQSELPEGFSPEGFPLSEKRDV</sequence>
<dbReference type="AlphaFoldDB" id="A0A3E2HCK6"/>
<dbReference type="EMBL" id="NCSJ02000089">
    <property type="protein sequence ID" value="RFU30872.1"/>
    <property type="molecule type" value="Genomic_DNA"/>
</dbReference>
<feature type="compositionally biased region" description="Polar residues" evidence="1">
    <location>
        <begin position="83"/>
        <end position="92"/>
    </location>
</feature>
<name>A0A3E2HCK6_SCYLI</name>
<evidence type="ECO:0000256" key="1">
    <source>
        <dbReference type="SAM" id="MobiDB-lite"/>
    </source>
</evidence>
<feature type="non-terminal residue" evidence="2">
    <location>
        <position position="1"/>
    </location>
</feature>
<comment type="caution">
    <text evidence="2">The sequence shown here is derived from an EMBL/GenBank/DDBJ whole genome shotgun (WGS) entry which is preliminary data.</text>
</comment>
<dbReference type="OrthoDB" id="10536253at2759"/>
<feature type="compositionally biased region" description="Basic residues" evidence="1">
    <location>
        <begin position="9"/>
        <end position="18"/>
    </location>
</feature>
<gene>
    <name evidence="2" type="ORF">B7463_g5436</name>
</gene>
<protein>
    <submittedName>
        <fullName evidence="2">Uncharacterized protein</fullName>
    </submittedName>
</protein>
<feature type="region of interest" description="Disordered" evidence="1">
    <location>
        <begin position="1"/>
        <end position="47"/>
    </location>
</feature>
<dbReference type="Proteomes" id="UP000258309">
    <property type="component" value="Unassembled WGS sequence"/>
</dbReference>
<organism evidence="2 3">
    <name type="scientific">Scytalidium lignicola</name>
    <name type="common">Hyphomycete</name>
    <dbReference type="NCBI Taxonomy" id="5539"/>
    <lineage>
        <taxon>Eukaryota</taxon>
        <taxon>Fungi</taxon>
        <taxon>Dikarya</taxon>
        <taxon>Ascomycota</taxon>
        <taxon>Pezizomycotina</taxon>
        <taxon>Leotiomycetes</taxon>
        <taxon>Leotiomycetes incertae sedis</taxon>
        <taxon>Scytalidium</taxon>
    </lineage>
</organism>
<evidence type="ECO:0000313" key="3">
    <source>
        <dbReference type="Proteomes" id="UP000258309"/>
    </source>
</evidence>
<feature type="region of interest" description="Disordered" evidence="1">
    <location>
        <begin position="68"/>
        <end position="109"/>
    </location>
</feature>
<accession>A0A3E2HCK6</accession>
<evidence type="ECO:0000313" key="2">
    <source>
        <dbReference type="EMBL" id="RFU30872.1"/>
    </source>
</evidence>
<keyword evidence="3" id="KW-1185">Reference proteome</keyword>
<proteinExistence type="predicted"/>
<reference evidence="2 3" key="1">
    <citation type="submission" date="2018-05" db="EMBL/GenBank/DDBJ databases">
        <title>Draft genome sequence of Scytalidium lignicola DSM 105466, a ubiquitous saprotrophic fungus.</title>
        <authorList>
            <person name="Buettner E."/>
            <person name="Gebauer A.M."/>
            <person name="Hofrichter M."/>
            <person name="Liers C."/>
            <person name="Kellner H."/>
        </authorList>
    </citation>
    <scope>NUCLEOTIDE SEQUENCE [LARGE SCALE GENOMIC DNA]</scope>
    <source>
        <strain evidence="2 3">DSM 105466</strain>
    </source>
</reference>
<feature type="compositionally biased region" description="Basic and acidic residues" evidence="1">
    <location>
        <begin position="68"/>
        <end position="78"/>
    </location>
</feature>
<feature type="non-terminal residue" evidence="2">
    <location>
        <position position="344"/>
    </location>
</feature>
<feature type="compositionally biased region" description="Basic and acidic residues" evidence="1">
    <location>
        <begin position="19"/>
        <end position="31"/>
    </location>
</feature>